<name>A0AA36DII7_9BILA</name>
<dbReference type="AlphaFoldDB" id="A0AA36DII7"/>
<reference evidence="3" key="1">
    <citation type="submission" date="2023-06" db="EMBL/GenBank/DDBJ databases">
        <authorList>
            <person name="Delattre M."/>
        </authorList>
    </citation>
    <scope>NUCLEOTIDE SEQUENCE</scope>
    <source>
        <strain evidence="3">AF72</strain>
    </source>
</reference>
<feature type="non-terminal residue" evidence="3">
    <location>
        <position position="1"/>
    </location>
</feature>
<feature type="coiled-coil region" evidence="1">
    <location>
        <begin position="304"/>
        <end position="345"/>
    </location>
</feature>
<comment type="caution">
    <text evidence="3">The sequence shown here is derived from an EMBL/GenBank/DDBJ whole genome shotgun (WGS) entry which is preliminary data.</text>
</comment>
<dbReference type="EMBL" id="CATQJA010002710">
    <property type="protein sequence ID" value="CAJ0587850.1"/>
    <property type="molecule type" value="Genomic_DNA"/>
</dbReference>
<sequence length="349" mass="38837">MTPMTPGKGGPMKRRLPADGNQTPREQQEDDGTKAICRECNSAMCRNDAYLLAQHSTTHIPFQPYDCSVCPFTAKLKMVLKRHLNAKHQGSGQIFDNRTAEYFDALEAKTNANFPGHSAAITKYIEGQRSVSGIQDDFDHEDDHQQDNRQVAGLLASDEKENVPTRTEAPPSIPATPLIKHEWEPIAEPQSKKKHAAPTLPQRDVKQEVPEIDVGVGVVEAAIPIEQHVKQNLPIEQNLVELGDNNNRPAEKANARPDTRLEDALMTVEGKFAKTKAEMAKMRASMDEQHSNVHGIGTDIAFVKQLAEVQNAESRAEINRLKAEKDQLAMENRILRRENAVLKEELGVP</sequence>
<feature type="region of interest" description="Disordered" evidence="2">
    <location>
        <begin position="1"/>
        <end position="33"/>
    </location>
</feature>
<evidence type="ECO:0008006" key="5">
    <source>
        <dbReference type="Google" id="ProtNLM"/>
    </source>
</evidence>
<gene>
    <name evidence="3" type="ORF">MSPICULIGERA_LOCUS25803</name>
</gene>
<evidence type="ECO:0000256" key="2">
    <source>
        <dbReference type="SAM" id="MobiDB-lite"/>
    </source>
</evidence>
<dbReference type="Proteomes" id="UP001177023">
    <property type="component" value="Unassembled WGS sequence"/>
</dbReference>
<accession>A0AA36DII7</accession>
<keyword evidence="1" id="KW-0175">Coiled coil</keyword>
<evidence type="ECO:0000313" key="4">
    <source>
        <dbReference type="Proteomes" id="UP001177023"/>
    </source>
</evidence>
<feature type="region of interest" description="Disordered" evidence="2">
    <location>
        <begin position="155"/>
        <end position="178"/>
    </location>
</feature>
<protein>
    <recommendedName>
        <fullName evidence="5">C2H2-type domain-containing protein</fullName>
    </recommendedName>
</protein>
<evidence type="ECO:0000256" key="1">
    <source>
        <dbReference type="SAM" id="Coils"/>
    </source>
</evidence>
<proteinExistence type="predicted"/>
<dbReference type="Gene3D" id="3.30.160.60">
    <property type="entry name" value="Classic Zinc Finger"/>
    <property type="match status" value="1"/>
</dbReference>
<keyword evidence="4" id="KW-1185">Reference proteome</keyword>
<organism evidence="3 4">
    <name type="scientific">Mesorhabditis spiculigera</name>
    <dbReference type="NCBI Taxonomy" id="96644"/>
    <lineage>
        <taxon>Eukaryota</taxon>
        <taxon>Metazoa</taxon>
        <taxon>Ecdysozoa</taxon>
        <taxon>Nematoda</taxon>
        <taxon>Chromadorea</taxon>
        <taxon>Rhabditida</taxon>
        <taxon>Rhabditina</taxon>
        <taxon>Rhabditomorpha</taxon>
        <taxon>Rhabditoidea</taxon>
        <taxon>Rhabditidae</taxon>
        <taxon>Mesorhabditinae</taxon>
        <taxon>Mesorhabditis</taxon>
    </lineage>
</organism>
<evidence type="ECO:0000313" key="3">
    <source>
        <dbReference type="EMBL" id="CAJ0587850.1"/>
    </source>
</evidence>